<proteinExistence type="inferred from homology"/>
<name>A0A1F2PFS6_9FIRM</name>
<evidence type="ECO:0000256" key="2">
    <source>
        <dbReference type="ARBA" id="ARBA00009130"/>
    </source>
</evidence>
<gene>
    <name evidence="8" type="primary">cdr_4</name>
    <name evidence="8" type="ORF">ACWI_29960</name>
</gene>
<protein>
    <submittedName>
        <fullName evidence="8">Coenzyme A disulfide reductase</fullName>
        <ecNumber evidence="8">1.8.1.14</ecNumber>
    </submittedName>
</protein>
<comment type="similarity">
    <text evidence="2">Belongs to the class-III pyridine nucleotide-disulfide oxidoreductase family.</text>
</comment>
<dbReference type="EC" id="1.8.1.14" evidence="8"/>
<evidence type="ECO:0000256" key="3">
    <source>
        <dbReference type="ARBA" id="ARBA00022630"/>
    </source>
</evidence>
<dbReference type="Pfam" id="PF07992">
    <property type="entry name" value="Pyr_redox_2"/>
    <property type="match status" value="1"/>
</dbReference>
<keyword evidence="3" id="KW-0285">Flavoprotein</keyword>
<dbReference type="InterPro" id="IPR001763">
    <property type="entry name" value="Rhodanese-like_dom"/>
</dbReference>
<evidence type="ECO:0000256" key="1">
    <source>
        <dbReference type="ARBA" id="ARBA00001974"/>
    </source>
</evidence>
<accession>A0A1F2PFS6</accession>
<evidence type="ECO:0000256" key="4">
    <source>
        <dbReference type="ARBA" id="ARBA00022827"/>
    </source>
</evidence>
<dbReference type="InterPro" id="IPR050260">
    <property type="entry name" value="FAD-bd_OxRdtase"/>
</dbReference>
<dbReference type="InterPro" id="IPR036188">
    <property type="entry name" value="FAD/NAD-bd_sf"/>
</dbReference>
<dbReference type="PANTHER" id="PTHR43429">
    <property type="entry name" value="PYRIDINE NUCLEOTIDE-DISULFIDE OXIDOREDUCTASE DOMAIN-CONTAINING"/>
    <property type="match status" value="1"/>
</dbReference>
<dbReference type="Pfam" id="PF02852">
    <property type="entry name" value="Pyr_redox_dim"/>
    <property type="match status" value="1"/>
</dbReference>
<comment type="cofactor">
    <cofactor evidence="1">
        <name>FAD</name>
        <dbReference type="ChEBI" id="CHEBI:57692"/>
    </cofactor>
</comment>
<evidence type="ECO:0000259" key="7">
    <source>
        <dbReference type="PROSITE" id="PS50206"/>
    </source>
</evidence>
<dbReference type="InterPro" id="IPR036868">
    <property type="entry name" value="TusA-like_sf"/>
</dbReference>
<dbReference type="InterPro" id="IPR027396">
    <property type="entry name" value="DsrEFH-like"/>
</dbReference>
<dbReference type="PRINTS" id="PR00411">
    <property type="entry name" value="PNDRDTASEI"/>
</dbReference>
<dbReference type="PANTHER" id="PTHR43429:SF1">
    <property type="entry name" value="NAD(P)H SULFUR OXIDOREDUCTASE (COA-DEPENDENT)"/>
    <property type="match status" value="1"/>
</dbReference>
<dbReference type="InterPro" id="IPR032836">
    <property type="entry name" value="DsrE2-like"/>
</dbReference>
<feature type="domain" description="Rhodanese" evidence="7">
    <location>
        <begin position="471"/>
        <end position="561"/>
    </location>
</feature>
<dbReference type="CDD" id="cd01524">
    <property type="entry name" value="RHOD_Pyr_redox"/>
    <property type="match status" value="1"/>
</dbReference>
<dbReference type="PROSITE" id="PS01148">
    <property type="entry name" value="UPF0033"/>
    <property type="match status" value="1"/>
</dbReference>
<dbReference type="EMBL" id="LKEU01000039">
    <property type="protein sequence ID" value="OFV69541.1"/>
    <property type="molecule type" value="Genomic_DNA"/>
</dbReference>
<dbReference type="AlphaFoldDB" id="A0A1F2PFS6"/>
<dbReference type="SUPFAM" id="SSF64307">
    <property type="entry name" value="SirA-like"/>
    <property type="match status" value="1"/>
</dbReference>
<dbReference type="InterPro" id="IPR016156">
    <property type="entry name" value="FAD/NAD-linked_Rdtase_dimer_sf"/>
</dbReference>
<dbReference type="SUPFAM" id="SSF75169">
    <property type="entry name" value="DsrEFH-like"/>
    <property type="match status" value="1"/>
</dbReference>
<dbReference type="Gene3D" id="3.40.250.10">
    <property type="entry name" value="Rhodanese-like domain"/>
    <property type="match status" value="1"/>
</dbReference>
<dbReference type="Gene3D" id="3.50.50.60">
    <property type="entry name" value="FAD/NAD(P)-binding domain"/>
    <property type="match status" value="2"/>
</dbReference>
<reference evidence="8 9" key="1">
    <citation type="submission" date="2015-09" db="EMBL/GenBank/DDBJ databases">
        <title>Genome sequence of Acetobacterium wieringae DSM 1911.</title>
        <authorList>
            <person name="Poehlein A."/>
            <person name="Bengelsdorf F.R."/>
            <person name="Schiel-Bengelsdorf B."/>
            <person name="Duerre P."/>
            <person name="Daniel R."/>
        </authorList>
    </citation>
    <scope>NUCLEOTIDE SEQUENCE [LARGE SCALE GENOMIC DNA]</scope>
    <source>
        <strain evidence="8 9">DSM 1911</strain>
    </source>
</reference>
<organism evidence="8 9">
    <name type="scientific">Acetobacterium wieringae</name>
    <dbReference type="NCBI Taxonomy" id="52694"/>
    <lineage>
        <taxon>Bacteria</taxon>
        <taxon>Bacillati</taxon>
        <taxon>Bacillota</taxon>
        <taxon>Clostridia</taxon>
        <taxon>Eubacteriales</taxon>
        <taxon>Eubacteriaceae</taxon>
        <taxon>Acetobacterium</taxon>
    </lineage>
</organism>
<dbReference type="PROSITE" id="PS50206">
    <property type="entry name" value="RHODANESE_3"/>
    <property type="match status" value="1"/>
</dbReference>
<dbReference type="SMART" id="SM00450">
    <property type="entry name" value="RHOD"/>
    <property type="match status" value="1"/>
</dbReference>
<dbReference type="SUPFAM" id="SSF52821">
    <property type="entry name" value="Rhodanese/Cell cycle control phosphatase"/>
    <property type="match status" value="1"/>
</dbReference>
<dbReference type="InterPro" id="IPR001455">
    <property type="entry name" value="TusA-like"/>
</dbReference>
<dbReference type="OrthoDB" id="9802028at2"/>
<dbReference type="GO" id="GO:0050451">
    <property type="term" value="F:CoA-disulfide reductase (NADPH) activity"/>
    <property type="evidence" value="ECO:0007669"/>
    <property type="project" value="UniProtKB-EC"/>
</dbReference>
<dbReference type="SUPFAM" id="SSF55424">
    <property type="entry name" value="FAD/NAD-linked reductases, dimerisation (C-terminal) domain"/>
    <property type="match status" value="1"/>
</dbReference>
<dbReference type="RefSeq" id="WP_070372256.1">
    <property type="nucleotide sequence ID" value="NZ_LKEU01000039.1"/>
</dbReference>
<dbReference type="InterPro" id="IPR004099">
    <property type="entry name" value="Pyr_nucl-diS_OxRdtase_dimer"/>
</dbReference>
<dbReference type="PRINTS" id="PR00368">
    <property type="entry name" value="FADPNR"/>
</dbReference>
<dbReference type="Pfam" id="PF00581">
    <property type="entry name" value="Rhodanese"/>
    <property type="match status" value="1"/>
</dbReference>
<evidence type="ECO:0000313" key="9">
    <source>
        <dbReference type="Proteomes" id="UP000176244"/>
    </source>
</evidence>
<evidence type="ECO:0000256" key="5">
    <source>
        <dbReference type="ARBA" id="ARBA00023002"/>
    </source>
</evidence>
<dbReference type="InterPro" id="IPR023753">
    <property type="entry name" value="FAD/NAD-binding_dom"/>
</dbReference>
<dbReference type="InterPro" id="IPR036873">
    <property type="entry name" value="Rhodanese-like_dom_sf"/>
</dbReference>
<keyword evidence="6" id="KW-0676">Redox-active center</keyword>
<dbReference type="Gene3D" id="3.40.1260.10">
    <property type="entry name" value="DsrEFH-like"/>
    <property type="match status" value="1"/>
</dbReference>
<dbReference type="Pfam" id="PF13686">
    <property type="entry name" value="DrsE_2"/>
    <property type="match status" value="1"/>
</dbReference>
<comment type="caution">
    <text evidence="8">The sequence shown here is derived from an EMBL/GenBank/DDBJ whole genome shotgun (WGS) entry which is preliminary data.</text>
</comment>
<dbReference type="Gene3D" id="3.30.110.40">
    <property type="entry name" value="TusA-like domain"/>
    <property type="match status" value="1"/>
</dbReference>
<evidence type="ECO:0000256" key="6">
    <source>
        <dbReference type="ARBA" id="ARBA00023284"/>
    </source>
</evidence>
<evidence type="ECO:0000313" key="8">
    <source>
        <dbReference type="EMBL" id="OFV69541.1"/>
    </source>
</evidence>
<dbReference type="STRING" id="52694.ACWI_29960"/>
<dbReference type="Proteomes" id="UP000176244">
    <property type="component" value="Unassembled WGS sequence"/>
</dbReference>
<sequence>MKKILIIGGVAGGATAAARLRRLSEDDEIILFERDEYISFANCGLPYYIGNVIKDRQKLLVQTVDGMSKRFNLDIRNFSEVISIDPIAKTVAVKNHQTDEVYTESFDKLILSPGAKPIAPPIPGLSEAQNVLTLRNIPDTDKIKAIVDGGKVGRAVVIGGGFIGVEMAENLQELGINVTLVEKMNQVLKPLDFEMAQLVHQEINANCVNLILEDGVNHFQKQGAEVVLESGMVLQADLVILAIGVVPENALAKNANLKCGPRGHIVTTENYEVINADTEAVNPDIFAIGDAIEVKDFVTKKQTAIPLAWPANRQGRVVADYINGIKTKNLGIQGTAVAKVFGKTIASTGNNAAQLDIKKINYQVVIAHRANHAGYYPNSTNIALKLLYDPKSLQILGAQAVGQDGTEKRIDVIATAMKTGATVLDLQDFELCYAPPFSSAKDPVNILGYIASNIETGVYKTVEWFEIDEIIKNGGFLLDVRTPIEFSAGAIKGAVNIELDTLRDRIDEIPIAKDTPIYVSCQVGQRAYLAIRILKGHGFTNVYNLSGGYSTYKSAHYQLAQPDFTIGECLPKKDGNGDGDVDQGGDGSQVIKKKVDVTGLQCPGPLMATYEAIQGVNAGDLVQIIATDFGFVSDIKSWCETNGHTLVSQETQGKNFISVIRKGDAGETCSLIPAVSTQKNATLVVFSGELDKVLASMIIAQGAAAQGKNVTLFFTFWGLNALRRRDGKGHNKTFIEKMFGAMMPKGAARLPLSMMNMLGAGPAMIKGIMKKKHVDDLDTMIKKAQNAGVRFIACTMSMDLMGIKEEELIDGIEFAGVGTYIASNENAGTTLFV</sequence>
<dbReference type="Pfam" id="PF01206">
    <property type="entry name" value="TusA"/>
    <property type="match status" value="1"/>
</dbReference>
<keyword evidence="4" id="KW-0274">FAD</keyword>
<dbReference type="SUPFAM" id="SSF51905">
    <property type="entry name" value="FAD/NAD(P)-binding domain"/>
    <property type="match status" value="2"/>
</dbReference>
<keyword evidence="5 8" id="KW-0560">Oxidoreductase</keyword>